<evidence type="ECO:0000313" key="2">
    <source>
        <dbReference type="Proteomes" id="UP001473302"/>
    </source>
</evidence>
<name>A0ABP9YQ02_9FUNG</name>
<evidence type="ECO:0000313" key="1">
    <source>
        <dbReference type="EMBL" id="GAA5808948.1"/>
    </source>
</evidence>
<keyword evidence="2" id="KW-1185">Reference proteome</keyword>
<dbReference type="Proteomes" id="UP001473302">
    <property type="component" value="Unassembled WGS sequence"/>
</dbReference>
<accession>A0ABP9YQ02</accession>
<organism evidence="1 2">
    <name type="scientific">Mucor flavus</name>
    <dbReference type="NCBI Taxonomy" id="439312"/>
    <lineage>
        <taxon>Eukaryota</taxon>
        <taxon>Fungi</taxon>
        <taxon>Fungi incertae sedis</taxon>
        <taxon>Mucoromycota</taxon>
        <taxon>Mucoromycotina</taxon>
        <taxon>Mucoromycetes</taxon>
        <taxon>Mucorales</taxon>
        <taxon>Mucorineae</taxon>
        <taxon>Mucoraceae</taxon>
        <taxon>Mucor</taxon>
    </lineage>
</organism>
<comment type="caution">
    <text evidence="1">The sequence shown here is derived from an EMBL/GenBank/DDBJ whole genome shotgun (WGS) entry which is preliminary data.</text>
</comment>
<gene>
    <name evidence="1" type="ORF">MFLAVUS_002348</name>
</gene>
<protein>
    <submittedName>
        <fullName evidence="1">Uncharacterized protein</fullName>
    </submittedName>
</protein>
<reference evidence="1 2" key="1">
    <citation type="submission" date="2024-04" db="EMBL/GenBank/DDBJ databases">
        <title>genome sequences of Mucor flavus KT1a and Helicostylum pulchrum KT1b strains isolated from the surface of a dry-aged beef.</title>
        <authorList>
            <person name="Toyotome T."/>
            <person name="Hosono M."/>
            <person name="Torimaru M."/>
            <person name="Fukuda K."/>
            <person name="Mikami N."/>
        </authorList>
    </citation>
    <scope>NUCLEOTIDE SEQUENCE [LARGE SCALE GENOMIC DNA]</scope>
    <source>
        <strain evidence="1 2">KT1a</strain>
    </source>
</reference>
<dbReference type="EMBL" id="BAABUK010000004">
    <property type="protein sequence ID" value="GAA5808948.1"/>
    <property type="molecule type" value="Genomic_DNA"/>
</dbReference>
<sequence>MAITPSKNTLMKENIVKSYLETTSKATFNQFVVKKEKDIGEIEVGATSALQLMNHWISLYNEQASTRRATAKVMKFPTRPSVKFGMMYKKLKALRAAKDEYELEAIITLGRYAGFASASLERYRENCSKIEEDSGRLKNEEDEQ</sequence>
<proteinExistence type="predicted"/>